<proteinExistence type="predicted"/>
<dbReference type="EMBL" id="LT670817">
    <property type="protein sequence ID" value="SHH20316.1"/>
    <property type="molecule type" value="Genomic_DNA"/>
</dbReference>
<evidence type="ECO:0000313" key="2">
    <source>
        <dbReference type="Proteomes" id="UP000189796"/>
    </source>
</evidence>
<dbReference type="RefSeq" id="WP_154072367.1">
    <property type="nucleotide sequence ID" value="NZ_LT670817.1"/>
</dbReference>
<name>A0A1M5R2H8_9BRAD</name>
<accession>A0A1M5R2H8</accession>
<gene>
    <name evidence="1" type="ORF">SAMN05443248_4049</name>
</gene>
<dbReference type="Proteomes" id="UP000189796">
    <property type="component" value="Chromosome I"/>
</dbReference>
<dbReference type="OrthoDB" id="8271509at2"/>
<protein>
    <submittedName>
        <fullName evidence="1">Uncharacterized protein</fullName>
    </submittedName>
</protein>
<sequence>MSIIPLDLQRRFEQRWAARFGSVVIPAATKNVGLKGPPANMGRALQKPKKNQPGWVGDRALIINVAN</sequence>
<dbReference type="AlphaFoldDB" id="A0A1M5R2H8"/>
<evidence type="ECO:0000313" key="1">
    <source>
        <dbReference type="EMBL" id="SHH20316.1"/>
    </source>
</evidence>
<organism evidence="1 2">
    <name type="scientific">Bradyrhizobium erythrophlei</name>
    <dbReference type="NCBI Taxonomy" id="1437360"/>
    <lineage>
        <taxon>Bacteria</taxon>
        <taxon>Pseudomonadati</taxon>
        <taxon>Pseudomonadota</taxon>
        <taxon>Alphaproteobacteria</taxon>
        <taxon>Hyphomicrobiales</taxon>
        <taxon>Nitrobacteraceae</taxon>
        <taxon>Bradyrhizobium</taxon>
    </lineage>
</organism>
<reference evidence="1 2" key="1">
    <citation type="submission" date="2016-11" db="EMBL/GenBank/DDBJ databases">
        <authorList>
            <person name="Jaros S."/>
            <person name="Januszkiewicz K."/>
            <person name="Wedrychowicz H."/>
        </authorList>
    </citation>
    <scope>NUCLEOTIDE SEQUENCE [LARGE SCALE GENOMIC DNA]</scope>
    <source>
        <strain evidence="1 2">GAS138</strain>
    </source>
</reference>